<name>A0A2T2P084_CORCC</name>
<keyword evidence="4 6" id="KW-0472">Membrane</keyword>
<feature type="transmembrane region" description="Helical" evidence="6">
    <location>
        <begin position="908"/>
        <end position="932"/>
    </location>
</feature>
<reference evidence="7 8" key="1">
    <citation type="journal article" date="2018" name="Front. Microbiol.">
        <title>Genome-Wide Analysis of Corynespora cassiicola Leaf Fall Disease Putative Effectors.</title>
        <authorList>
            <person name="Lopez D."/>
            <person name="Ribeiro S."/>
            <person name="Label P."/>
            <person name="Fumanal B."/>
            <person name="Venisse J.S."/>
            <person name="Kohler A."/>
            <person name="de Oliveira R.R."/>
            <person name="Labutti K."/>
            <person name="Lipzen A."/>
            <person name="Lail K."/>
            <person name="Bauer D."/>
            <person name="Ohm R.A."/>
            <person name="Barry K.W."/>
            <person name="Spatafora J."/>
            <person name="Grigoriev I.V."/>
            <person name="Martin F.M."/>
            <person name="Pujade-Renaud V."/>
        </authorList>
    </citation>
    <scope>NUCLEOTIDE SEQUENCE [LARGE SCALE GENOMIC DNA]</scope>
    <source>
        <strain evidence="7 8">Philippines</strain>
    </source>
</reference>
<evidence type="ECO:0000313" key="7">
    <source>
        <dbReference type="EMBL" id="PSN71094.1"/>
    </source>
</evidence>
<comment type="subcellular location">
    <subcellularLocation>
        <location evidence="1">Membrane</location>
        <topology evidence="1">Multi-pass membrane protein</topology>
    </subcellularLocation>
</comment>
<evidence type="ECO:0000256" key="5">
    <source>
        <dbReference type="SAM" id="MobiDB-lite"/>
    </source>
</evidence>
<organism evidence="7 8">
    <name type="scientific">Corynespora cassiicola Philippines</name>
    <dbReference type="NCBI Taxonomy" id="1448308"/>
    <lineage>
        <taxon>Eukaryota</taxon>
        <taxon>Fungi</taxon>
        <taxon>Dikarya</taxon>
        <taxon>Ascomycota</taxon>
        <taxon>Pezizomycotina</taxon>
        <taxon>Dothideomycetes</taxon>
        <taxon>Pleosporomycetidae</taxon>
        <taxon>Pleosporales</taxon>
        <taxon>Corynesporascaceae</taxon>
        <taxon>Corynespora</taxon>
    </lineage>
</organism>
<evidence type="ECO:0000313" key="8">
    <source>
        <dbReference type="Proteomes" id="UP000240883"/>
    </source>
</evidence>
<feature type="transmembrane region" description="Helical" evidence="6">
    <location>
        <begin position="874"/>
        <end position="896"/>
    </location>
</feature>
<proteinExistence type="predicted"/>
<dbReference type="EMBL" id="KZ678131">
    <property type="protein sequence ID" value="PSN71094.1"/>
    <property type="molecule type" value="Genomic_DNA"/>
</dbReference>
<dbReference type="InterPro" id="IPR045863">
    <property type="entry name" value="CorA_TM1_TM2"/>
</dbReference>
<protein>
    <recommendedName>
        <fullName evidence="9">Cora-domain-containing protein</fullName>
    </recommendedName>
</protein>
<dbReference type="GO" id="GO:0046873">
    <property type="term" value="F:metal ion transmembrane transporter activity"/>
    <property type="evidence" value="ECO:0007669"/>
    <property type="project" value="InterPro"/>
</dbReference>
<dbReference type="OrthoDB" id="5430750at2759"/>
<evidence type="ECO:0000256" key="4">
    <source>
        <dbReference type="ARBA" id="ARBA00023136"/>
    </source>
</evidence>
<keyword evidence="3 6" id="KW-1133">Transmembrane helix</keyword>
<feature type="compositionally biased region" description="Polar residues" evidence="5">
    <location>
        <begin position="118"/>
        <end position="134"/>
    </location>
</feature>
<evidence type="ECO:0000256" key="6">
    <source>
        <dbReference type="SAM" id="Phobius"/>
    </source>
</evidence>
<gene>
    <name evidence="7" type="ORF">BS50DRAFT_570502</name>
</gene>
<keyword evidence="8" id="KW-1185">Reference proteome</keyword>
<accession>A0A2T2P084</accession>
<evidence type="ECO:0000256" key="3">
    <source>
        <dbReference type="ARBA" id="ARBA00022989"/>
    </source>
</evidence>
<dbReference type="Pfam" id="PF01544">
    <property type="entry name" value="CorA"/>
    <property type="match status" value="1"/>
</dbReference>
<evidence type="ECO:0008006" key="9">
    <source>
        <dbReference type="Google" id="ProtNLM"/>
    </source>
</evidence>
<evidence type="ECO:0000256" key="1">
    <source>
        <dbReference type="ARBA" id="ARBA00004141"/>
    </source>
</evidence>
<feature type="region of interest" description="Disordered" evidence="5">
    <location>
        <begin position="106"/>
        <end position="134"/>
    </location>
</feature>
<keyword evidence="2 6" id="KW-0812">Transmembrane</keyword>
<sequence length="947" mass="107849">MAGLSRRNVERSANRTVVTRKSAQARISELPQSSLQSLKGGAQDNSTGLSSSRLFSASNATARPRGRRPAQREPEESEESDDGDDDDYSSFILDLRKKEVLRLDGESGTDGALGRITPQRSESPSPSADSTTPFGLQTTTYRVLKSSYEGDLFRNVRLKAQIFIGPHKRPGQHEFFRPLFRWIHVENPDMHFGPFMDYVTRCEYLDASERESLGSILRTAREKSDRSLRRPTTGMTGSYIEPEYLSETVENTVCIGPRSKQTKKVVAQWIAIPYFYLTSKDMDKPAPENKKGCVSEGDYFQVAQFWCLILDDTFMISCARVPVNDIPGNMIKLNHVPPPDPERPLIGYRTPMLQVSDGGLRLWLLPIEECETWAAFAANFVGLGFNVVDGWRVKLKFANIVLNASDWPTVLSIAKKTSVRLEIFKKEPDKDKDDENSDVTLDDDSEIELDEIATPEGEQPKVPSSPTKVDLSKSAVSDTTQVLLVDEFHVFTLFATEPVSSGIIDDEKTGMSEKSEPVQYQVNEKQLLFDLAQLDQYLLNENVRHRENLSYAQCPQVSSYDMELSLSNQSGQEDYLYKKTFARTARDVFELFFPLRYEHSITLRFWGSICRIIQTKNITTDPEFKKLAKKLSLLARICKEIRQEVFAERDLPEFMTTVPDEFIQAWILIQMSLICFPSAPSSRRMNHLRRCKELMLQARLLIIERLQPIDIRQREAVTPTGVTILILGQLLHDSQGPLTPERHRLTSAYWDFFKNLKHDVHANPLNRKFEGTFTTLKAEFETIIGTLEDQRRVLIALEDSINEAEAQSFVGGSKVGATVEVEPTREQSVTEYLLHQTEEMLQNFWEMSKRLTELDNWHMLALSADSDMQNKATFAFTTVTVFFLPLTTLTGILGMNSSDLRDMEAGQWLFWAVGTPLAVICLFIWFVYLGSFEKMWRTTRKKGLMNQ</sequence>
<dbReference type="InterPro" id="IPR002523">
    <property type="entry name" value="MgTranspt_CorA/ZnTranspt_ZntB"/>
</dbReference>
<dbReference type="SUPFAM" id="SSF144083">
    <property type="entry name" value="Magnesium transport protein CorA, transmembrane region"/>
    <property type="match status" value="1"/>
</dbReference>
<dbReference type="STRING" id="1448308.A0A2T2P084"/>
<dbReference type="Gene3D" id="1.20.58.340">
    <property type="entry name" value="Magnesium transport protein CorA, transmembrane region"/>
    <property type="match status" value="1"/>
</dbReference>
<feature type="compositionally biased region" description="Polar residues" evidence="5">
    <location>
        <begin position="30"/>
        <end position="61"/>
    </location>
</feature>
<feature type="region of interest" description="Disordered" evidence="5">
    <location>
        <begin position="1"/>
        <end position="88"/>
    </location>
</feature>
<dbReference type="Proteomes" id="UP000240883">
    <property type="component" value="Unassembled WGS sequence"/>
</dbReference>
<dbReference type="AlphaFoldDB" id="A0A2T2P084"/>
<feature type="compositionally biased region" description="Acidic residues" evidence="5">
    <location>
        <begin position="75"/>
        <end position="88"/>
    </location>
</feature>
<feature type="transmembrane region" description="Helical" evidence="6">
    <location>
        <begin position="662"/>
        <end position="680"/>
    </location>
</feature>
<dbReference type="GO" id="GO:0016020">
    <property type="term" value="C:membrane"/>
    <property type="evidence" value="ECO:0007669"/>
    <property type="project" value="UniProtKB-SubCell"/>
</dbReference>
<evidence type="ECO:0000256" key="2">
    <source>
        <dbReference type="ARBA" id="ARBA00022692"/>
    </source>
</evidence>